<dbReference type="PANTHER" id="PTHR45887:SF1">
    <property type="entry name" value="TRANSLATION INITIATION FACTOR EIF-2B SUBUNIT EPSILON"/>
    <property type="match status" value="1"/>
</dbReference>
<evidence type="ECO:0000256" key="2">
    <source>
        <dbReference type="ARBA" id="ARBA00007878"/>
    </source>
</evidence>
<dbReference type="RefSeq" id="XP_028966895.1">
    <property type="nucleotide sequence ID" value="XM_029111062.1"/>
</dbReference>
<dbReference type="GO" id="GO:0005851">
    <property type="term" value="C:eukaryotic translation initiation factor 2B complex"/>
    <property type="evidence" value="ECO:0007669"/>
    <property type="project" value="TreeGrafter"/>
</dbReference>
<dbReference type="GO" id="GO:0031369">
    <property type="term" value="F:translation initiation factor binding"/>
    <property type="evidence" value="ECO:0007669"/>
    <property type="project" value="InterPro"/>
</dbReference>
<keyword evidence="9" id="KW-1185">Reference proteome</keyword>
<dbReference type="GO" id="GO:0003743">
    <property type="term" value="F:translation initiation factor activity"/>
    <property type="evidence" value="ECO:0007669"/>
    <property type="project" value="UniProtKB-KW"/>
</dbReference>
<dbReference type="Pfam" id="PF25084">
    <property type="entry name" value="LbH_EIF2B"/>
    <property type="match status" value="1"/>
</dbReference>
<dbReference type="Gene3D" id="3.90.550.10">
    <property type="entry name" value="Spore Coat Polysaccharide Biosynthesis Protein SpsA, Chain A"/>
    <property type="match status" value="1"/>
</dbReference>
<evidence type="ECO:0000256" key="1">
    <source>
        <dbReference type="ARBA" id="ARBA00004514"/>
    </source>
</evidence>
<organism evidence="9 10">
    <name type="scientific">Galendromus occidentalis</name>
    <name type="common">western predatory mite</name>
    <dbReference type="NCBI Taxonomy" id="34638"/>
    <lineage>
        <taxon>Eukaryota</taxon>
        <taxon>Metazoa</taxon>
        <taxon>Ecdysozoa</taxon>
        <taxon>Arthropoda</taxon>
        <taxon>Chelicerata</taxon>
        <taxon>Arachnida</taxon>
        <taxon>Acari</taxon>
        <taxon>Parasitiformes</taxon>
        <taxon>Mesostigmata</taxon>
        <taxon>Gamasina</taxon>
        <taxon>Phytoseioidea</taxon>
        <taxon>Phytoseiidae</taxon>
        <taxon>Typhlodrominae</taxon>
        <taxon>Galendromus</taxon>
    </lineage>
</organism>
<feature type="compositionally biased region" description="Acidic residues" evidence="7">
    <location>
        <begin position="483"/>
        <end position="500"/>
    </location>
</feature>
<feature type="region of interest" description="Disordered" evidence="7">
    <location>
        <begin position="670"/>
        <end position="692"/>
    </location>
</feature>
<dbReference type="InterPro" id="IPR051956">
    <property type="entry name" value="eIF2B_epsilon"/>
</dbReference>
<feature type="domain" description="W2" evidence="8">
    <location>
        <begin position="509"/>
        <end position="678"/>
    </location>
</feature>
<dbReference type="InterPro" id="IPR029044">
    <property type="entry name" value="Nucleotide-diphossugar_trans"/>
</dbReference>
<proteinExistence type="inferred from homology"/>
<protein>
    <recommendedName>
        <fullName evidence="4">Translation initiation factor eIF2B subunit epsilon</fullName>
    </recommendedName>
    <alternativeName>
        <fullName evidence="5">eIF2B GDP-GTP exchange factor subunit epsilon</fullName>
    </alternativeName>
</protein>
<dbReference type="PANTHER" id="PTHR45887">
    <property type="entry name" value="TRANSLATION INITIATION FACTOR EIF-2B SUBUNIT EPSILON"/>
    <property type="match status" value="1"/>
</dbReference>
<evidence type="ECO:0000313" key="10">
    <source>
        <dbReference type="RefSeq" id="XP_028966895.1"/>
    </source>
</evidence>
<evidence type="ECO:0000256" key="4">
    <source>
        <dbReference type="ARBA" id="ARBA00044144"/>
    </source>
</evidence>
<dbReference type="Gene3D" id="2.160.10.10">
    <property type="entry name" value="Hexapeptide repeat proteins"/>
    <property type="match status" value="1"/>
</dbReference>
<sequence>MAPRDKTDIKANEVLQAVVLAETFSPKFQPLTEMMPFALLPLLGRPLLDYNLDLLYSNGFQEVYVFCHSRNADRVKEFVRTSKWSSFPPTRFVVNVISAENYVAPGDMIRDLDGKAYIRENFLLIEAGVITNTDLRQLMEAHKNNQVISNDKNLMTITVRKMAPDHLTRSPDEHFALVLDPSCKILYAHFNEHLNKNMSIPLKVSLANGRVSIRADLAQTKLVFCSKHVPAIFSDNFDYQHTNDFVKGIIEHEDIMGNSIYIHEVTESYAACITNMTLYSRIAIDVAKRWTYPYTIDMYIRDCHPQRGGYYVSSAGRIHPSAHVGQFSVVLGQVADGARITKSFVGEGSSVGKNVCLDEVTLGKNVRIEEGCKLTKCFVADDCVVFKDSTLLAGCILSPGVKVGPNVDLKQLRLQSVPLEDGLSGDVVDGVPDAAKFGKSCLAFEYTEDEDSDGDSDESDDLVLIEERWGTEDGKLSDGFCSQEEDNDDDEDDNDDDVLDGGESPLLSLDDTDLFFKEVVESLQRGIEENIKPANLILEINSSKHAYNVTITDVIELTTRALLTICVGEKKTGAQFMAVFRKGSTQIYGILKNYMKKEDSQRVCVEEIGRFYTSLRANCDESLIKTIQNVLNFLYQRDVISEDVVLEWFEDYEDKETAAHLKQFIEWLQQDSSEEGDTDDSSENDDGDEESN</sequence>
<evidence type="ECO:0000256" key="3">
    <source>
        <dbReference type="ARBA" id="ARBA00022490"/>
    </source>
</evidence>
<dbReference type="InterPro" id="IPR056764">
    <property type="entry name" value="LbH_EIF2B3/5"/>
</dbReference>
<dbReference type="AlphaFoldDB" id="A0AAJ7SF20"/>
<gene>
    <name evidence="10" type="primary">LOC100908357</name>
</gene>
<dbReference type="GO" id="GO:0005085">
    <property type="term" value="F:guanyl-nucleotide exchange factor activity"/>
    <property type="evidence" value="ECO:0007669"/>
    <property type="project" value="InterPro"/>
</dbReference>
<dbReference type="InterPro" id="IPR016024">
    <property type="entry name" value="ARM-type_fold"/>
</dbReference>
<dbReference type="InterPro" id="IPR003307">
    <property type="entry name" value="W2_domain"/>
</dbReference>
<dbReference type="SMART" id="SM00515">
    <property type="entry name" value="eIF5C"/>
    <property type="match status" value="1"/>
</dbReference>
<evidence type="ECO:0000313" key="9">
    <source>
        <dbReference type="Proteomes" id="UP000694867"/>
    </source>
</evidence>
<dbReference type="SUPFAM" id="SSF53448">
    <property type="entry name" value="Nucleotide-diphospho-sugar transferases"/>
    <property type="match status" value="1"/>
</dbReference>
<evidence type="ECO:0000256" key="5">
    <source>
        <dbReference type="ARBA" id="ARBA00044345"/>
    </source>
</evidence>
<accession>A0AAJ7SF20</accession>
<feature type="compositionally biased region" description="Acidic residues" evidence="7">
    <location>
        <begin position="672"/>
        <end position="692"/>
    </location>
</feature>
<dbReference type="CDD" id="cd11558">
    <property type="entry name" value="W2_eIF2B_epsilon"/>
    <property type="match status" value="1"/>
</dbReference>
<dbReference type="InterPro" id="IPR044123">
    <property type="entry name" value="W2_eIF2B_epsilon"/>
</dbReference>
<evidence type="ECO:0000256" key="6">
    <source>
        <dbReference type="ARBA" id="ARBA00046432"/>
    </source>
</evidence>
<feature type="region of interest" description="Disordered" evidence="7">
    <location>
        <begin position="473"/>
        <end position="506"/>
    </location>
</feature>
<dbReference type="Gene3D" id="1.25.40.180">
    <property type="match status" value="1"/>
</dbReference>
<dbReference type="SUPFAM" id="SSF48371">
    <property type="entry name" value="ARM repeat"/>
    <property type="match status" value="1"/>
</dbReference>
<reference evidence="10" key="1">
    <citation type="submission" date="2025-08" db="UniProtKB">
        <authorList>
            <consortium name="RefSeq"/>
        </authorList>
    </citation>
    <scope>IDENTIFICATION</scope>
</reference>
<evidence type="ECO:0000256" key="7">
    <source>
        <dbReference type="SAM" id="MobiDB-lite"/>
    </source>
</evidence>
<keyword evidence="10" id="KW-0648">Protein biosynthesis</keyword>
<dbReference type="CTD" id="31156"/>
<keyword evidence="3" id="KW-0963">Cytoplasm</keyword>
<dbReference type="PROSITE" id="PS51363">
    <property type="entry name" value="W2"/>
    <property type="match status" value="1"/>
</dbReference>
<comment type="subunit">
    <text evidence="6">Component of the translation initiation factor 2B (eIF2B) complex which is a heterodecamer of two sets of five different subunits: alpha, beta, gamma, delta and epsilon. Subunits alpha, beta and delta comprise a regulatory subcomplex and subunits epsilon and gamma comprise a catalytic subcomplex. Within the complex, the hexameric regulatory complex resides at the center, with the two heterodimeric catalytic subcomplexes bound on opposite sides.</text>
</comment>
<evidence type="ECO:0000259" key="8">
    <source>
        <dbReference type="PROSITE" id="PS51363"/>
    </source>
</evidence>
<keyword evidence="10" id="KW-0396">Initiation factor</keyword>
<dbReference type="Pfam" id="PF02020">
    <property type="entry name" value="W2"/>
    <property type="match status" value="1"/>
</dbReference>
<comment type="subcellular location">
    <subcellularLocation>
        <location evidence="1">Cytoplasm</location>
        <location evidence="1">Cytosol</location>
    </subcellularLocation>
</comment>
<comment type="similarity">
    <text evidence="2">Belongs to the eIF-2B gamma/epsilon subunits family.</text>
</comment>
<name>A0AAJ7SF20_9ACAR</name>
<dbReference type="GeneID" id="100908357"/>
<dbReference type="KEGG" id="goe:100908357"/>
<dbReference type="Proteomes" id="UP000694867">
    <property type="component" value="Unplaced"/>
</dbReference>